<name>A0A0C3DH10_9AGAM</name>
<organism evidence="2 3">
    <name type="scientific">Scleroderma citrinum Foug A</name>
    <dbReference type="NCBI Taxonomy" id="1036808"/>
    <lineage>
        <taxon>Eukaryota</taxon>
        <taxon>Fungi</taxon>
        <taxon>Dikarya</taxon>
        <taxon>Basidiomycota</taxon>
        <taxon>Agaricomycotina</taxon>
        <taxon>Agaricomycetes</taxon>
        <taxon>Agaricomycetidae</taxon>
        <taxon>Boletales</taxon>
        <taxon>Sclerodermatineae</taxon>
        <taxon>Sclerodermataceae</taxon>
        <taxon>Scleroderma</taxon>
    </lineage>
</organism>
<reference evidence="2 3" key="1">
    <citation type="submission" date="2014-04" db="EMBL/GenBank/DDBJ databases">
        <authorList>
            <consortium name="DOE Joint Genome Institute"/>
            <person name="Kuo A."/>
            <person name="Kohler A."/>
            <person name="Nagy L.G."/>
            <person name="Floudas D."/>
            <person name="Copeland A."/>
            <person name="Barry K.W."/>
            <person name="Cichocki N."/>
            <person name="Veneault-Fourrey C."/>
            <person name="LaButti K."/>
            <person name="Lindquist E.A."/>
            <person name="Lipzen A."/>
            <person name="Lundell T."/>
            <person name="Morin E."/>
            <person name="Murat C."/>
            <person name="Sun H."/>
            <person name="Tunlid A."/>
            <person name="Henrissat B."/>
            <person name="Grigoriev I.V."/>
            <person name="Hibbett D.S."/>
            <person name="Martin F."/>
            <person name="Nordberg H.P."/>
            <person name="Cantor M.N."/>
            <person name="Hua S.X."/>
        </authorList>
    </citation>
    <scope>NUCLEOTIDE SEQUENCE [LARGE SCALE GENOMIC DNA]</scope>
    <source>
        <strain evidence="2 3">Foug A</strain>
    </source>
</reference>
<protein>
    <submittedName>
        <fullName evidence="2">Uncharacterized protein</fullName>
    </submittedName>
</protein>
<dbReference type="AlphaFoldDB" id="A0A0C3DH10"/>
<dbReference type="EMBL" id="KN822136">
    <property type="protein sequence ID" value="KIM55381.1"/>
    <property type="molecule type" value="Genomic_DNA"/>
</dbReference>
<evidence type="ECO:0000313" key="2">
    <source>
        <dbReference type="EMBL" id="KIM55381.1"/>
    </source>
</evidence>
<proteinExistence type="predicted"/>
<reference evidence="3" key="2">
    <citation type="submission" date="2015-01" db="EMBL/GenBank/DDBJ databases">
        <title>Evolutionary Origins and Diversification of the Mycorrhizal Mutualists.</title>
        <authorList>
            <consortium name="DOE Joint Genome Institute"/>
            <consortium name="Mycorrhizal Genomics Consortium"/>
            <person name="Kohler A."/>
            <person name="Kuo A."/>
            <person name="Nagy L.G."/>
            <person name="Floudas D."/>
            <person name="Copeland A."/>
            <person name="Barry K.W."/>
            <person name="Cichocki N."/>
            <person name="Veneault-Fourrey C."/>
            <person name="LaButti K."/>
            <person name="Lindquist E.A."/>
            <person name="Lipzen A."/>
            <person name="Lundell T."/>
            <person name="Morin E."/>
            <person name="Murat C."/>
            <person name="Riley R."/>
            <person name="Ohm R."/>
            <person name="Sun H."/>
            <person name="Tunlid A."/>
            <person name="Henrissat B."/>
            <person name="Grigoriev I.V."/>
            <person name="Hibbett D.S."/>
            <person name="Martin F."/>
        </authorList>
    </citation>
    <scope>NUCLEOTIDE SEQUENCE [LARGE SCALE GENOMIC DNA]</scope>
    <source>
        <strain evidence="3">Foug A</strain>
    </source>
</reference>
<gene>
    <name evidence="2" type="ORF">SCLCIDRAFT_1221219</name>
</gene>
<evidence type="ECO:0000256" key="1">
    <source>
        <dbReference type="SAM" id="MobiDB-lite"/>
    </source>
</evidence>
<accession>A0A0C3DH10</accession>
<dbReference type="HOGENOM" id="CLU_2279124_0_0_1"/>
<sequence length="102" mass="11526">MTLVASIFACHIPCYPVHSSSYHASTWHQPSSQLVPVPPVYPTCMDRLYTISSRPNRMFAASAFPDSQQRQYIYKKGASSKGTAKTEQYLVNPRESPWLSED</sequence>
<dbReference type="Proteomes" id="UP000053989">
    <property type="component" value="Unassembled WGS sequence"/>
</dbReference>
<keyword evidence="3" id="KW-1185">Reference proteome</keyword>
<feature type="region of interest" description="Disordered" evidence="1">
    <location>
        <begin position="76"/>
        <end position="102"/>
    </location>
</feature>
<dbReference type="InParanoid" id="A0A0C3DH10"/>
<evidence type="ECO:0000313" key="3">
    <source>
        <dbReference type="Proteomes" id="UP000053989"/>
    </source>
</evidence>